<evidence type="ECO:0000313" key="2">
    <source>
        <dbReference type="Proteomes" id="UP001165960"/>
    </source>
</evidence>
<dbReference type="EMBL" id="QTSX02003031">
    <property type="protein sequence ID" value="KAJ9072289.1"/>
    <property type="molecule type" value="Genomic_DNA"/>
</dbReference>
<sequence length="352" mass="40409">MFRAILGSKLTSLRQYHINRSNHLSGPRPLKIFINESGILLVQLRSLLGGYFDYDNLIQVNEILYSVQKDAKKDKRISSIGFVLSPLAEESCDLELEASRFYFPIRQNLTNYMTTFLFILFRLHAITIPKVCGIQAENADLASLFFLKSFDDCFVIHSRDKHSRVSLSNKSCLNLLLKTDMASVIFGGKAYNFLMDKVHHNSFSFPFSMATDYDLFQPISKDSIKNHDDSPLHRFDETKGTFCSPLSQEVYQRCLVSNEKSKYQEIPSETNRERKGLESFGWDFTPRGASSETKVSPPLSRGEMRQPLALESFLKFFSKKVTSPSSQDYWRLKAGLEFNRHLEAKRQAFSLP</sequence>
<dbReference type="Proteomes" id="UP001165960">
    <property type="component" value="Unassembled WGS sequence"/>
</dbReference>
<reference evidence="1" key="1">
    <citation type="submission" date="2022-04" db="EMBL/GenBank/DDBJ databases">
        <title>Genome of the entomopathogenic fungus Entomophthora muscae.</title>
        <authorList>
            <person name="Elya C."/>
            <person name="Lovett B.R."/>
            <person name="Lee E."/>
            <person name="Macias A.M."/>
            <person name="Hajek A.E."/>
            <person name="De Bivort B.L."/>
            <person name="Kasson M.T."/>
            <person name="De Fine Licht H.H."/>
            <person name="Stajich J.E."/>
        </authorList>
    </citation>
    <scope>NUCLEOTIDE SEQUENCE</scope>
    <source>
        <strain evidence="1">Berkeley</strain>
    </source>
</reference>
<organism evidence="1 2">
    <name type="scientific">Entomophthora muscae</name>
    <dbReference type="NCBI Taxonomy" id="34485"/>
    <lineage>
        <taxon>Eukaryota</taxon>
        <taxon>Fungi</taxon>
        <taxon>Fungi incertae sedis</taxon>
        <taxon>Zoopagomycota</taxon>
        <taxon>Entomophthoromycotina</taxon>
        <taxon>Entomophthoromycetes</taxon>
        <taxon>Entomophthorales</taxon>
        <taxon>Entomophthoraceae</taxon>
        <taxon>Entomophthora</taxon>
    </lineage>
</organism>
<evidence type="ECO:0000313" key="1">
    <source>
        <dbReference type="EMBL" id="KAJ9072289.1"/>
    </source>
</evidence>
<comment type="caution">
    <text evidence="1">The sequence shown here is derived from an EMBL/GenBank/DDBJ whole genome shotgun (WGS) entry which is preliminary data.</text>
</comment>
<accession>A0ACC2TC97</accession>
<protein>
    <submittedName>
        <fullName evidence="1">Uncharacterized protein</fullName>
    </submittedName>
</protein>
<proteinExistence type="predicted"/>
<gene>
    <name evidence="1" type="ORF">DSO57_1029214</name>
</gene>
<keyword evidence="2" id="KW-1185">Reference proteome</keyword>
<name>A0ACC2TC97_9FUNG</name>